<dbReference type="Proteomes" id="UP000030703">
    <property type="component" value="Unassembled WGS sequence"/>
</dbReference>
<feature type="region of interest" description="Disordered" evidence="1">
    <location>
        <begin position="550"/>
        <end position="570"/>
    </location>
</feature>
<feature type="region of interest" description="Disordered" evidence="1">
    <location>
        <begin position="295"/>
        <end position="359"/>
    </location>
</feature>
<feature type="compositionally biased region" description="Low complexity" evidence="1">
    <location>
        <begin position="159"/>
        <end position="171"/>
    </location>
</feature>
<feature type="compositionally biased region" description="Polar residues" evidence="1">
    <location>
        <begin position="330"/>
        <end position="340"/>
    </location>
</feature>
<name>W9YZ83_FUSOX</name>
<feature type="compositionally biased region" description="Polar residues" evidence="1">
    <location>
        <begin position="25"/>
        <end position="36"/>
    </location>
</feature>
<proteinExistence type="predicted"/>
<feature type="region of interest" description="Disordered" evidence="1">
    <location>
        <begin position="24"/>
        <end position="63"/>
    </location>
</feature>
<accession>W9YZ83</accession>
<protein>
    <submittedName>
        <fullName evidence="2">Uncharacterized protein</fullName>
    </submittedName>
</protein>
<evidence type="ECO:0000256" key="1">
    <source>
        <dbReference type="SAM" id="MobiDB-lite"/>
    </source>
</evidence>
<feature type="compositionally biased region" description="Acidic residues" evidence="1">
    <location>
        <begin position="113"/>
        <end position="123"/>
    </location>
</feature>
<dbReference type="OrthoDB" id="5235778at2759"/>
<dbReference type="EMBL" id="JH659489">
    <property type="protein sequence ID" value="EXK24455.1"/>
    <property type="molecule type" value="Genomic_DNA"/>
</dbReference>
<sequence length="692" mass="76110">MPRSPLPFASTSAPVVKGRALSLATEPSTNSTTNGRSPVIAAQSAARSASPRTVNGRNVSIGDGEVESELSELASTVHCASDVDFNELEDEIIVGVSTNSARKSCPLRPASGPEDETMADADDGPVASHYPKRKRASVFHDLNESKMEPLRSLSDERQPPAAATRAKAPRTSKGGVKGVVLGYWRDSPGPAEDLKHAVTGFIDIRQRLRTQIQPTTMAGETISDEYPLPSGAGGSWVTFERIVFLKHLIGLDNLQVKEYVKIRAESMGTDETQEEQVAAKTAAVKEAMRRAKLNPTTENATNPPQIAYGVELPDHLQQSRDSKRRRRTSGGFNPINTVPSNGPVIEHTPIKRAPGGPQPVRNVMYPLPGTRPARILLGHWVKSDEPDPKNRHAVYGILGQNDMFRVKLVQETRDGRFVDGNFPTGAGALWIAYEEVAFEPHLRSLARNEVKEYCRVRQWQIDCGETAEEKIANETKAVYEAQARVARTNFKAPTPLSIAPTLPRQPDNYGEETDQTGRLSFGGHELRQSRRVEASRPEARLARQVLVKVDTPQPPPVPRPATSRTPQSNNALERTMALAEREITRVELAQERAYLQAADRERAAAAAATAAAIPDMAINGRQQLQRLNKVWARQEIPQMKARAEDAKIYSGVKYERKVNGPFTGKLVSQGTIINIDGEDYVEYRVLTKPSFF</sequence>
<feature type="region of interest" description="Disordered" evidence="1">
    <location>
        <begin position="102"/>
        <end position="173"/>
    </location>
</feature>
<dbReference type="VEuPathDB" id="FungiDB:FOMG_18820"/>
<dbReference type="HOGENOM" id="CLU_015560_0_0_1"/>
<reference evidence="2" key="1">
    <citation type="submission" date="2012-04" db="EMBL/GenBank/DDBJ databases">
        <title>The Genome Sequence of Fusarium oxysporum melonis.</title>
        <authorList>
            <consortium name="The Broad Institute Genome Sequencing Platform"/>
            <person name="Ma L.-J."/>
            <person name="Gale L.R."/>
            <person name="Schwartz D.C."/>
            <person name="Zhou S."/>
            <person name="Corby-Kistler H."/>
            <person name="Young S.K."/>
            <person name="Zeng Q."/>
            <person name="Gargeya S."/>
            <person name="Fitzgerald M."/>
            <person name="Haas B."/>
            <person name="Abouelleil A."/>
            <person name="Alvarado L."/>
            <person name="Arachchi H.M."/>
            <person name="Berlin A."/>
            <person name="Brown A."/>
            <person name="Chapman S.B."/>
            <person name="Chen Z."/>
            <person name="Dunbar C."/>
            <person name="Freedman E."/>
            <person name="Gearin G."/>
            <person name="Goldberg J."/>
            <person name="Griggs A."/>
            <person name="Gujja S."/>
            <person name="Heiman D."/>
            <person name="Howarth C."/>
            <person name="Larson L."/>
            <person name="Lui A."/>
            <person name="MacDonald P.J.P."/>
            <person name="Montmayeur A."/>
            <person name="Murphy C."/>
            <person name="Neiman D."/>
            <person name="Pearson M."/>
            <person name="Priest M."/>
            <person name="Roberts A."/>
            <person name="Saif S."/>
            <person name="Shea T."/>
            <person name="Shenoy N."/>
            <person name="Sisk P."/>
            <person name="Stolte C."/>
            <person name="Sykes S."/>
            <person name="Wortman J."/>
            <person name="Nusbaum C."/>
            <person name="Birren B."/>
        </authorList>
    </citation>
    <scope>NUCLEOTIDE SEQUENCE</scope>
    <source>
        <strain evidence="2">26406</strain>
    </source>
</reference>
<feature type="compositionally biased region" description="Basic and acidic residues" evidence="1">
    <location>
        <begin position="141"/>
        <end position="158"/>
    </location>
</feature>
<feature type="compositionally biased region" description="Basic and acidic residues" evidence="1">
    <location>
        <begin position="524"/>
        <end position="535"/>
    </location>
</feature>
<reference evidence="2" key="2">
    <citation type="submission" date="2012-05" db="EMBL/GenBank/DDBJ databases">
        <title>Annotation of the Genome Sequence of Fusarium oxysporum f. sp. melonis 26406.</title>
        <authorList>
            <consortium name="The Broad Institute Genomics Platform"/>
            <person name="Ma L.-J."/>
            <person name="Corby-Kistler H."/>
            <person name="Broz K."/>
            <person name="Gale L.R."/>
            <person name="Jonkers W."/>
            <person name="O'Donnell K."/>
            <person name="Ploetz R."/>
            <person name="Steinberg C."/>
            <person name="Schwartz D.C."/>
            <person name="VanEtten H."/>
            <person name="Zhou S."/>
            <person name="Young S.K."/>
            <person name="Zeng Q."/>
            <person name="Gargeya S."/>
            <person name="Fitzgerald M."/>
            <person name="Abouelleil A."/>
            <person name="Alvarado L."/>
            <person name="Chapman S.B."/>
            <person name="Gainer-Dewar J."/>
            <person name="Goldberg J."/>
            <person name="Griggs A."/>
            <person name="Gujja S."/>
            <person name="Hansen M."/>
            <person name="Howarth C."/>
            <person name="Imamovic A."/>
            <person name="Ireland A."/>
            <person name="Larimer J."/>
            <person name="McCowan C."/>
            <person name="Murphy C."/>
            <person name="Pearson M."/>
            <person name="Poon T.W."/>
            <person name="Priest M."/>
            <person name="Roberts A."/>
            <person name="Saif S."/>
            <person name="Shea T."/>
            <person name="Sykes S."/>
            <person name="Wortman J."/>
            <person name="Nusbaum C."/>
            <person name="Birren B."/>
        </authorList>
    </citation>
    <scope>NUCLEOTIDE SEQUENCE</scope>
    <source>
        <strain evidence="2">26406</strain>
    </source>
</reference>
<dbReference type="AlphaFoldDB" id="W9YZ83"/>
<evidence type="ECO:0000313" key="2">
    <source>
        <dbReference type="EMBL" id="EXK24455.1"/>
    </source>
</evidence>
<feature type="compositionally biased region" description="Polar residues" evidence="1">
    <location>
        <begin position="295"/>
        <end position="304"/>
    </location>
</feature>
<feature type="compositionally biased region" description="Low complexity" evidence="1">
    <location>
        <begin position="41"/>
        <end position="50"/>
    </location>
</feature>
<feature type="region of interest" description="Disordered" evidence="1">
    <location>
        <begin position="496"/>
        <end position="535"/>
    </location>
</feature>
<organism evidence="2">
    <name type="scientific">Fusarium oxysporum f. sp. melonis 26406</name>
    <dbReference type="NCBI Taxonomy" id="1089452"/>
    <lineage>
        <taxon>Eukaryota</taxon>
        <taxon>Fungi</taxon>
        <taxon>Dikarya</taxon>
        <taxon>Ascomycota</taxon>
        <taxon>Pezizomycotina</taxon>
        <taxon>Sordariomycetes</taxon>
        <taxon>Hypocreomycetidae</taxon>
        <taxon>Hypocreales</taxon>
        <taxon>Nectriaceae</taxon>
        <taxon>Fusarium</taxon>
        <taxon>Fusarium oxysporum species complex</taxon>
    </lineage>
</organism>
<gene>
    <name evidence="2" type="ORF">FOMG_18820</name>
</gene>
<feature type="compositionally biased region" description="Basic and acidic residues" evidence="1">
    <location>
        <begin position="312"/>
        <end position="321"/>
    </location>
</feature>